<dbReference type="GO" id="GO:0045503">
    <property type="term" value="F:dynein light chain binding"/>
    <property type="evidence" value="ECO:0007669"/>
    <property type="project" value="TreeGrafter"/>
</dbReference>
<dbReference type="OrthoDB" id="10259804at2759"/>
<evidence type="ECO:0000256" key="10">
    <source>
        <dbReference type="ARBA" id="ARBA00040002"/>
    </source>
</evidence>
<feature type="repeat" description="WD" evidence="12">
    <location>
        <begin position="591"/>
        <end position="632"/>
    </location>
</feature>
<evidence type="ECO:0000256" key="1">
    <source>
        <dbReference type="ARBA" id="ARBA00004611"/>
    </source>
</evidence>
<keyword evidence="7" id="KW-0206">Cytoskeleton</keyword>
<feature type="region of interest" description="Disordered" evidence="13">
    <location>
        <begin position="1"/>
        <end position="29"/>
    </location>
</feature>
<dbReference type="GO" id="GO:0045504">
    <property type="term" value="F:dynein heavy chain binding"/>
    <property type="evidence" value="ECO:0007669"/>
    <property type="project" value="TreeGrafter"/>
</dbReference>
<evidence type="ECO:0000256" key="4">
    <source>
        <dbReference type="ARBA" id="ARBA00022737"/>
    </source>
</evidence>
<accession>A0A9R1TFS2</accession>
<gene>
    <name evidence="15" type="primary">LOC105269931</name>
</gene>
<comment type="subcellular location">
    <subcellularLocation>
        <location evidence="1">Cytoplasm</location>
        <location evidence="1">Cytoskeleton</location>
        <location evidence="1">Flagellum axoneme</location>
    </subcellularLocation>
    <subcellularLocation>
        <location evidence="9">Dynein axonemal particle</location>
    </subcellularLocation>
</comment>
<dbReference type="SMART" id="SM00320">
    <property type="entry name" value="WD40"/>
    <property type="match status" value="5"/>
</dbReference>
<dbReference type="AlphaFoldDB" id="A0A9R1TFS2"/>
<sequence>MAQKRGSVSNRMSSQRPSKPKPQKPSISVVQQRQHLKILDNGLDMTPKLLTHRFYATIKENVLTAYDAIGNLKTGSESMMSLSSAGFRSSLSIVKSKNLHTTVIPPLDETMESLIATQEIQSLPGESRAPSPFSLPRFEDPSTKFPDTVTIVLRETETMILFEMPQLTADLDTPEGQGVKEENERYEMLTREGGPKRKLADAETQTRRIHLKSRSTHRGREKRMNQGTFVNNWVIHDTYVELEGGQRVKETPDRTKLPKLSLTSTPPNAETQLAIIYEKSSFKDALQIMERIIASNLFVIPQKRFKGLLRSDPCSLELTFTYSLDLLWIHSCSETTDRPVTAFRWNYTNSNILAVGYGSRKTASDGLLLIWCMKNPSQPDRTYRFESAVADLDWSRSKPNQLAVGFYDGSLRVIDVSSRLLAILRDSKTDKLRLFSPHWQVQWWQDDDHLDSVEEIYTTTQDGRILRYPSHEDFTSTEMMRIPRIEAEIPGVARRDFCEKVDISITRNPGAVILRRHPDKLDHYLVGTDEGCVHTCSINYLDHHVDSFLAHDGPIYALQFSPFISKLFLTCGADWTARIWAESITEPLITLSTRMSCVRAAAWSPKNSTILATCADNEISIWDIKRRTYKPSSRTLTPGARLCALEFTSCGDQLVVADIAGGVYVYQLEGMPFPPFNQVQLLAESVNKALTTKIELRKKFLNVFDAETHG</sequence>
<dbReference type="Proteomes" id="UP000694866">
    <property type="component" value="Unplaced"/>
</dbReference>
<keyword evidence="6" id="KW-0969">Cilium</keyword>
<dbReference type="GO" id="GO:0120293">
    <property type="term" value="C:dynein axonemal particle"/>
    <property type="evidence" value="ECO:0007669"/>
    <property type="project" value="UniProtKB-SubCell"/>
</dbReference>
<dbReference type="Pfam" id="PF00400">
    <property type="entry name" value="WD40"/>
    <property type="match status" value="2"/>
</dbReference>
<keyword evidence="5" id="KW-0282">Flagellum</keyword>
<dbReference type="PANTHER" id="PTHR12442:SF12">
    <property type="entry name" value="DYNEIN AXONEMAL INTERMEDIATE CHAIN 4"/>
    <property type="match status" value="1"/>
</dbReference>
<dbReference type="RefSeq" id="XP_011308852.1">
    <property type="nucleotide sequence ID" value="XM_011310550.1"/>
</dbReference>
<dbReference type="GeneID" id="105269931"/>
<dbReference type="InterPro" id="IPR019775">
    <property type="entry name" value="WD40_repeat_CS"/>
</dbReference>
<evidence type="ECO:0000256" key="11">
    <source>
        <dbReference type="ARBA" id="ARBA00041557"/>
    </source>
</evidence>
<protein>
    <recommendedName>
        <fullName evidence="10">Dynein axonemal intermediate chain 4</fullName>
    </recommendedName>
    <alternativeName>
        <fullName evidence="11">WD repeat-containing protein 78</fullName>
    </alternativeName>
</protein>
<evidence type="ECO:0000256" key="9">
    <source>
        <dbReference type="ARBA" id="ARBA00024190"/>
    </source>
</evidence>
<reference evidence="15" key="1">
    <citation type="submission" date="2025-08" db="UniProtKB">
        <authorList>
            <consortium name="RefSeq"/>
        </authorList>
    </citation>
    <scope>IDENTIFICATION</scope>
    <source>
        <strain evidence="15">USDA-PBARC FA_bdor</strain>
        <tissue evidence="15">Whole organism</tissue>
    </source>
</reference>
<proteinExistence type="predicted"/>
<dbReference type="InterPro" id="IPR036322">
    <property type="entry name" value="WD40_repeat_dom_sf"/>
</dbReference>
<dbReference type="PANTHER" id="PTHR12442">
    <property type="entry name" value="DYNEIN INTERMEDIATE CHAIN"/>
    <property type="match status" value="1"/>
</dbReference>
<evidence type="ECO:0000256" key="6">
    <source>
        <dbReference type="ARBA" id="ARBA00023069"/>
    </source>
</evidence>
<dbReference type="PROSITE" id="PS50082">
    <property type="entry name" value="WD_REPEATS_2"/>
    <property type="match status" value="2"/>
</dbReference>
<evidence type="ECO:0000256" key="8">
    <source>
        <dbReference type="ARBA" id="ARBA00023273"/>
    </source>
</evidence>
<feature type="compositionally biased region" description="Polar residues" evidence="13">
    <location>
        <begin position="1"/>
        <end position="12"/>
    </location>
</feature>
<evidence type="ECO:0000313" key="15">
    <source>
        <dbReference type="RefSeq" id="XP_011308852.1"/>
    </source>
</evidence>
<keyword evidence="14" id="KW-1185">Reference proteome</keyword>
<evidence type="ECO:0000256" key="5">
    <source>
        <dbReference type="ARBA" id="ARBA00022846"/>
    </source>
</evidence>
<keyword evidence="4" id="KW-0677">Repeat</keyword>
<dbReference type="SUPFAM" id="SSF50978">
    <property type="entry name" value="WD40 repeat-like"/>
    <property type="match status" value="1"/>
</dbReference>
<organism evidence="14 15">
    <name type="scientific">Fopius arisanus</name>
    <dbReference type="NCBI Taxonomy" id="64838"/>
    <lineage>
        <taxon>Eukaryota</taxon>
        <taxon>Metazoa</taxon>
        <taxon>Ecdysozoa</taxon>
        <taxon>Arthropoda</taxon>
        <taxon>Hexapoda</taxon>
        <taxon>Insecta</taxon>
        <taxon>Pterygota</taxon>
        <taxon>Neoptera</taxon>
        <taxon>Endopterygota</taxon>
        <taxon>Hymenoptera</taxon>
        <taxon>Apocrita</taxon>
        <taxon>Ichneumonoidea</taxon>
        <taxon>Braconidae</taxon>
        <taxon>Opiinae</taxon>
        <taxon>Fopius</taxon>
    </lineage>
</organism>
<dbReference type="InterPro" id="IPR015943">
    <property type="entry name" value="WD40/YVTN_repeat-like_dom_sf"/>
</dbReference>
<dbReference type="GO" id="GO:0003341">
    <property type="term" value="P:cilium movement"/>
    <property type="evidence" value="ECO:0007669"/>
    <property type="project" value="TreeGrafter"/>
</dbReference>
<dbReference type="InterPro" id="IPR050687">
    <property type="entry name" value="Dynein_IC"/>
</dbReference>
<dbReference type="InterPro" id="IPR001680">
    <property type="entry name" value="WD40_rpt"/>
</dbReference>
<keyword evidence="2" id="KW-0963">Cytoplasm</keyword>
<feature type="repeat" description="WD" evidence="12">
    <location>
        <begin position="548"/>
        <end position="580"/>
    </location>
</feature>
<evidence type="ECO:0000256" key="3">
    <source>
        <dbReference type="ARBA" id="ARBA00022574"/>
    </source>
</evidence>
<evidence type="ECO:0000256" key="2">
    <source>
        <dbReference type="ARBA" id="ARBA00022490"/>
    </source>
</evidence>
<keyword evidence="3 12" id="KW-0853">WD repeat</keyword>
<dbReference type="KEGG" id="fas:105269931"/>
<dbReference type="Gene3D" id="2.130.10.10">
    <property type="entry name" value="YVTN repeat-like/Quinoprotein amine dehydrogenase"/>
    <property type="match status" value="2"/>
</dbReference>
<evidence type="ECO:0000313" key="14">
    <source>
        <dbReference type="Proteomes" id="UP000694866"/>
    </source>
</evidence>
<dbReference type="PROSITE" id="PS00678">
    <property type="entry name" value="WD_REPEATS_1"/>
    <property type="match status" value="1"/>
</dbReference>
<keyword evidence="8" id="KW-0966">Cell projection</keyword>
<name>A0A9R1TFS2_9HYME</name>
<evidence type="ECO:0000256" key="12">
    <source>
        <dbReference type="PROSITE-ProRule" id="PRU00221"/>
    </source>
</evidence>
<dbReference type="GO" id="GO:0005858">
    <property type="term" value="C:axonemal dynein complex"/>
    <property type="evidence" value="ECO:0007669"/>
    <property type="project" value="TreeGrafter"/>
</dbReference>
<evidence type="ECO:0000256" key="7">
    <source>
        <dbReference type="ARBA" id="ARBA00023212"/>
    </source>
</evidence>
<evidence type="ECO:0000256" key="13">
    <source>
        <dbReference type="SAM" id="MobiDB-lite"/>
    </source>
</evidence>